<dbReference type="CTD" id="79833"/>
<dbReference type="STRING" id="30611.ENSOGAP00000009092"/>
<dbReference type="GO" id="GO:0000245">
    <property type="term" value="P:spliceosomal complex assembly"/>
    <property type="evidence" value="ECO:0007669"/>
    <property type="project" value="InterPro"/>
</dbReference>
<dbReference type="Pfam" id="PF20417">
    <property type="entry name" value="Gemin6_C"/>
    <property type="match status" value="1"/>
</dbReference>
<evidence type="ECO:0000259" key="12">
    <source>
        <dbReference type="PROSITE" id="PS52001"/>
    </source>
</evidence>
<dbReference type="OrthoDB" id="77463at2759"/>
<keyword evidence="4" id="KW-0597">Phosphoprotein</keyword>
<dbReference type="PANTHER" id="PTHR14710:SF2">
    <property type="entry name" value="GEM-ASSOCIATED PROTEIN 6"/>
    <property type="match status" value="1"/>
</dbReference>
<dbReference type="PROSITE" id="PS52002">
    <property type="entry name" value="SM"/>
    <property type="match status" value="1"/>
</dbReference>
<evidence type="ECO:0000256" key="9">
    <source>
        <dbReference type="ARBA" id="ARBA00059373"/>
    </source>
</evidence>
<dbReference type="Ensembl" id="ENSOGAT00000010173.1">
    <property type="protein sequence ID" value="ENSOGAP00000009092.1"/>
    <property type="gene ID" value="ENSOGAG00000010172.1"/>
</dbReference>
<dbReference type="GeneID" id="100945138"/>
<reference evidence="14" key="3">
    <citation type="submission" date="2025-09" db="UniProtKB">
        <authorList>
            <consortium name="Ensembl"/>
        </authorList>
    </citation>
    <scope>IDENTIFICATION</scope>
</reference>
<reference evidence="14" key="2">
    <citation type="submission" date="2025-08" db="UniProtKB">
        <authorList>
            <consortium name="Ensembl"/>
        </authorList>
    </citation>
    <scope>IDENTIFICATION</scope>
</reference>
<evidence type="ECO:0000256" key="6">
    <source>
        <dbReference type="ARBA" id="ARBA00023187"/>
    </source>
</evidence>
<keyword evidence="3" id="KW-0963">Cytoplasm</keyword>
<feature type="domain" description="AD" evidence="12">
    <location>
        <begin position="69"/>
        <end position="167"/>
    </location>
</feature>
<dbReference type="InterPro" id="IPR047574">
    <property type="entry name" value="AD"/>
</dbReference>
<dbReference type="EMBL" id="AAQR03192777">
    <property type="status" value="NOT_ANNOTATED_CDS"/>
    <property type="molecule type" value="Genomic_DNA"/>
</dbReference>
<evidence type="ECO:0000256" key="10">
    <source>
        <dbReference type="ARBA" id="ARBA00065613"/>
    </source>
</evidence>
<dbReference type="HOGENOM" id="CLU_127294_0_0_1"/>
<name>H0X236_OTOGA</name>
<dbReference type="GeneTree" id="ENSGT00390000006712"/>
<dbReference type="PANTHER" id="PTHR14710">
    <property type="entry name" value="GEM-ASSOCIATED PROTEIN 6"/>
    <property type="match status" value="1"/>
</dbReference>
<dbReference type="FunCoup" id="H0X236">
    <property type="interactions" value="2382"/>
</dbReference>
<dbReference type="RefSeq" id="XP_012669502.1">
    <property type="nucleotide sequence ID" value="XM_012814048.2"/>
</dbReference>
<dbReference type="CDD" id="cd11676">
    <property type="entry name" value="Gemin6"/>
    <property type="match status" value="1"/>
</dbReference>
<dbReference type="Pfam" id="PF06372">
    <property type="entry name" value="Gemin6"/>
    <property type="match status" value="1"/>
</dbReference>
<evidence type="ECO:0000313" key="14">
    <source>
        <dbReference type="Ensembl" id="ENSOGAP00000009092.1"/>
    </source>
</evidence>
<keyword evidence="6" id="KW-0508">mRNA splicing</keyword>
<comment type="subcellular location">
    <subcellularLocation>
        <location evidence="1">Cytoplasm</location>
    </subcellularLocation>
    <subcellularLocation>
        <location evidence="8">Nucleus</location>
        <location evidence="8">Gem</location>
    </subcellularLocation>
    <subcellularLocation>
        <location evidence="2">Nucleus</location>
        <location evidence="2">Nucleoplasm</location>
    </subcellularLocation>
</comment>
<dbReference type="InterPro" id="IPR047575">
    <property type="entry name" value="Sm"/>
</dbReference>
<proteinExistence type="predicted"/>
<reference evidence="15" key="1">
    <citation type="submission" date="2011-03" db="EMBL/GenBank/DDBJ databases">
        <title>Version 3 of the genome sequence of Otolemur garnettii (Bushbaby).</title>
        <authorList>
            <consortium name="The Broad Institute Genome Sequencing Platform"/>
            <person name="Di Palma F."/>
            <person name="Johnson J."/>
            <person name="Lander E.S."/>
            <person name="Lindblad-Toh K."/>
            <person name="Jaffe D.B."/>
            <person name="Gnerre S."/>
            <person name="MacCallum I."/>
            <person name="Przybylski D."/>
            <person name="Ribeiro F.J."/>
            <person name="Burton J.N."/>
            <person name="Walker B.J."/>
            <person name="Sharpe T."/>
            <person name="Hall G."/>
        </authorList>
    </citation>
    <scope>NUCLEOTIDE SEQUENCE [LARGE SCALE GENOMIC DNA]</scope>
</reference>
<evidence type="ECO:0000256" key="11">
    <source>
        <dbReference type="ARBA" id="ARBA00067670"/>
    </source>
</evidence>
<keyword evidence="15" id="KW-1185">Reference proteome</keyword>
<dbReference type="OMA" id="LEWEDYV"/>
<dbReference type="KEGG" id="oga:100945138"/>
<evidence type="ECO:0000256" key="4">
    <source>
        <dbReference type="ARBA" id="ARBA00022553"/>
    </source>
</evidence>
<sequence>MSEWMKKGPLEWQDYIYKEVRVTASEKNEYKGWVLTTDPVSANIVLVNFLEDDSVSITGIMGHAVQTVEAVSEGDHTVREKLMDLFMSGDCKAYSHEDLEKKKSSLKKWLEKNHIPITEEGDSKRTLCVAGVLTIDPPYGPENCSSSNEIILSRVQDLIQGHLAASQ</sequence>
<dbReference type="GO" id="GO:0005829">
    <property type="term" value="C:cytosol"/>
    <property type="evidence" value="ECO:0007669"/>
    <property type="project" value="Ensembl"/>
</dbReference>
<dbReference type="FunFam" id="2.30.30.100:FF:000038">
    <property type="entry name" value="Gem-associated protein 6"/>
    <property type="match status" value="1"/>
</dbReference>
<dbReference type="GO" id="GO:0000387">
    <property type="term" value="P:spliceosomal snRNP assembly"/>
    <property type="evidence" value="ECO:0007669"/>
    <property type="project" value="Ensembl"/>
</dbReference>
<dbReference type="AlphaFoldDB" id="H0X236"/>
<keyword evidence="5" id="KW-0507">mRNA processing</keyword>
<dbReference type="InParanoid" id="H0X236"/>
<evidence type="ECO:0000313" key="15">
    <source>
        <dbReference type="Proteomes" id="UP000005225"/>
    </source>
</evidence>
<dbReference type="InterPro" id="IPR009422">
    <property type="entry name" value="Gemin6"/>
</dbReference>
<evidence type="ECO:0000256" key="5">
    <source>
        <dbReference type="ARBA" id="ARBA00022664"/>
    </source>
</evidence>
<dbReference type="InterPro" id="IPR046856">
    <property type="entry name" value="Gemin6_C"/>
</dbReference>
<comment type="function">
    <text evidence="9">The SMN complex catalyzes the assembly of small nuclear ribonucleoproteins (snRNPs), the building blocks of the spliceosome, and thereby plays an important role in the splicing of cellular pre-mRNAs. Most spliceosomal snRNPs contain a common set of Sm proteins SNRPB, SNRPD1, SNRPD2, SNRPD3, SNRPE, SNRPF and SNRPG that assemble in a heptameric protein ring on the Sm site of the small nuclear RNA to form the core snRNP (Sm core). In the cytosol, the Sm proteins SNRPD1, SNRPD2, SNRPE, SNRPF and SNRPG are trapped in an inactive 6S pICln-Sm complex by the chaperone CLNS1A that controls the assembly of the core snRNP. To assemble core snRNPs, the SMN complex accepts the trapped 5Sm proteins from CLNS1A forming an intermediate. Binding of snRNA inside 5Sm triggers eviction of the SMN complex, thereby allowing binding of SNRPD3 and SNRPB to complete assembly of the core snRNP.</text>
</comment>
<comment type="subunit">
    <text evidence="10">Part of the core SMN complex that contains SMN1, GEMIN2/SIP1, DDX20/GEMIN3, GEMIN4, GEMIN5, GEMIN6, GEMIN7, GEMIN8 and STRAP/UNRIP. Part of the SMN-Sm complex that contains SMN1, GEMIN2/SIP1, DDX20/GEMIN3, GEMIN4, GEMIN5, GEMIN6, GEMIN7, GEMIN8, STRAP/UNRIP and the Sm proteins SNRPB, SNRPD1, SNRPD2, SNRPD3, SNRPE, SNRPF and SNRPG. Interacts with GEMIN7; the interaction is direct. Interacts with GEMIN8; the interaction is direct. Interacts with SNRPB, SNRPD2, SNRPD3 and SNRPE; the interaction is direct.</text>
</comment>
<keyword evidence="7" id="KW-0539">Nucleus</keyword>
<dbReference type="GO" id="GO:0032797">
    <property type="term" value="C:SMN complex"/>
    <property type="evidence" value="ECO:0007669"/>
    <property type="project" value="Ensembl"/>
</dbReference>
<dbReference type="PROSITE" id="PS52001">
    <property type="entry name" value="AD"/>
    <property type="match status" value="1"/>
</dbReference>
<dbReference type="eggNOG" id="ENOG502RZTW">
    <property type="taxonomic scope" value="Eukaryota"/>
</dbReference>
<dbReference type="GO" id="GO:0003723">
    <property type="term" value="F:RNA binding"/>
    <property type="evidence" value="ECO:0007669"/>
    <property type="project" value="InterPro"/>
</dbReference>
<organism evidence="14 15">
    <name type="scientific">Otolemur garnettii</name>
    <name type="common">Small-eared galago</name>
    <name type="synonym">Garnett's greater bushbaby</name>
    <dbReference type="NCBI Taxonomy" id="30611"/>
    <lineage>
        <taxon>Eukaryota</taxon>
        <taxon>Metazoa</taxon>
        <taxon>Chordata</taxon>
        <taxon>Craniata</taxon>
        <taxon>Vertebrata</taxon>
        <taxon>Euteleostomi</taxon>
        <taxon>Mammalia</taxon>
        <taxon>Eutheria</taxon>
        <taxon>Euarchontoglires</taxon>
        <taxon>Primates</taxon>
        <taxon>Strepsirrhini</taxon>
        <taxon>Lorisiformes</taxon>
        <taxon>Galagidae</taxon>
        <taxon>Otolemur</taxon>
    </lineage>
</organism>
<evidence type="ECO:0000256" key="1">
    <source>
        <dbReference type="ARBA" id="ARBA00004496"/>
    </source>
</evidence>
<evidence type="ECO:0000256" key="3">
    <source>
        <dbReference type="ARBA" id="ARBA00022490"/>
    </source>
</evidence>
<dbReference type="GO" id="GO:0097504">
    <property type="term" value="C:Gemini of Cajal bodies"/>
    <property type="evidence" value="ECO:0007669"/>
    <property type="project" value="UniProtKB-SubCell"/>
</dbReference>
<dbReference type="Gene3D" id="2.30.30.100">
    <property type="match status" value="1"/>
</dbReference>
<evidence type="ECO:0000256" key="8">
    <source>
        <dbReference type="ARBA" id="ARBA00034695"/>
    </source>
</evidence>
<protein>
    <recommendedName>
        <fullName evidence="11">Gem-associated protein 6</fullName>
    </recommendedName>
</protein>
<accession>H0X236</accession>
<evidence type="ECO:0000256" key="7">
    <source>
        <dbReference type="ARBA" id="ARBA00023242"/>
    </source>
</evidence>
<dbReference type="InterPro" id="IPR046857">
    <property type="entry name" value="Gemin6_Sm-like_dom"/>
</dbReference>
<feature type="domain" description="Sm" evidence="13">
    <location>
        <begin position="7"/>
        <end position="74"/>
    </location>
</feature>
<evidence type="ECO:0000259" key="13">
    <source>
        <dbReference type="PROSITE" id="PS52002"/>
    </source>
</evidence>
<gene>
    <name evidence="14" type="primary">GEMIN6</name>
</gene>
<dbReference type="Proteomes" id="UP000005225">
    <property type="component" value="Unassembled WGS sequence"/>
</dbReference>
<evidence type="ECO:0000256" key="2">
    <source>
        <dbReference type="ARBA" id="ARBA00004642"/>
    </source>
</evidence>